<dbReference type="EMBL" id="JAUIQD010000004">
    <property type="protein sequence ID" value="KAK3352417.1"/>
    <property type="molecule type" value="Genomic_DNA"/>
</dbReference>
<dbReference type="Gene3D" id="2.170.270.10">
    <property type="entry name" value="SET domain"/>
    <property type="match status" value="1"/>
</dbReference>
<dbReference type="PROSITE" id="PS50280">
    <property type="entry name" value="SET"/>
    <property type="match status" value="1"/>
</dbReference>
<evidence type="ECO:0000259" key="1">
    <source>
        <dbReference type="PROSITE" id="PS50280"/>
    </source>
</evidence>
<evidence type="ECO:0000313" key="3">
    <source>
        <dbReference type="Proteomes" id="UP001275084"/>
    </source>
</evidence>
<dbReference type="InterPro" id="IPR011990">
    <property type="entry name" value="TPR-like_helical_dom_sf"/>
</dbReference>
<evidence type="ECO:0000313" key="2">
    <source>
        <dbReference type="EMBL" id="KAK3352417.1"/>
    </source>
</evidence>
<dbReference type="PANTHER" id="PTHR47332">
    <property type="entry name" value="SET DOMAIN-CONTAINING PROTEIN 5"/>
    <property type="match status" value="1"/>
</dbReference>
<dbReference type="Proteomes" id="UP001275084">
    <property type="component" value="Unassembled WGS sequence"/>
</dbReference>
<accession>A0AAJ0MDI0</accession>
<proteinExistence type="predicted"/>
<organism evidence="2 3">
    <name type="scientific">Lasiosphaeria hispida</name>
    <dbReference type="NCBI Taxonomy" id="260671"/>
    <lineage>
        <taxon>Eukaryota</taxon>
        <taxon>Fungi</taxon>
        <taxon>Dikarya</taxon>
        <taxon>Ascomycota</taxon>
        <taxon>Pezizomycotina</taxon>
        <taxon>Sordariomycetes</taxon>
        <taxon>Sordariomycetidae</taxon>
        <taxon>Sordariales</taxon>
        <taxon>Lasiosphaeriaceae</taxon>
        <taxon>Lasiosphaeria</taxon>
    </lineage>
</organism>
<dbReference type="InterPro" id="IPR001214">
    <property type="entry name" value="SET_dom"/>
</dbReference>
<keyword evidence="3" id="KW-1185">Reference proteome</keyword>
<dbReference type="PANTHER" id="PTHR47332:SF4">
    <property type="entry name" value="SET DOMAIN-CONTAINING PROTEIN 5"/>
    <property type="match status" value="1"/>
</dbReference>
<dbReference type="SMART" id="SM00317">
    <property type="entry name" value="SET"/>
    <property type="match status" value="1"/>
</dbReference>
<reference evidence="2" key="1">
    <citation type="journal article" date="2023" name="Mol. Phylogenet. Evol.">
        <title>Genome-scale phylogeny and comparative genomics of the fungal order Sordariales.</title>
        <authorList>
            <person name="Hensen N."/>
            <person name="Bonometti L."/>
            <person name="Westerberg I."/>
            <person name="Brannstrom I.O."/>
            <person name="Guillou S."/>
            <person name="Cros-Aarteil S."/>
            <person name="Calhoun S."/>
            <person name="Haridas S."/>
            <person name="Kuo A."/>
            <person name="Mondo S."/>
            <person name="Pangilinan J."/>
            <person name="Riley R."/>
            <person name="LaButti K."/>
            <person name="Andreopoulos B."/>
            <person name="Lipzen A."/>
            <person name="Chen C."/>
            <person name="Yan M."/>
            <person name="Daum C."/>
            <person name="Ng V."/>
            <person name="Clum A."/>
            <person name="Steindorff A."/>
            <person name="Ohm R.A."/>
            <person name="Martin F."/>
            <person name="Silar P."/>
            <person name="Natvig D.O."/>
            <person name="Lalanne C."/>
            <person name="Gautier V."/>
            <person name="Ament-Velasquez S.L."/>
            <person name="Kruys A."/>
            <person name="Hutchinson M.I."/>
            <person name="Powell A.J."/>
            <person name="Barry K."/>
            <person name="Miller A.N."/>
            <person name="Grigoriev I.V."/>
            <person name="Debuchy R."/>
            <person name="Gladieux P."/>
            <person name="Hiltunen Thoren M."/>
            <person name="Johannesson H."/>
        </authorList>
    </citation>
    <scope>NUCLEOTIDE SEQUENCE</scope>
    <source>
        <strain evidence="2">CBS 955.72</strain>
    </source>
</reference>
<feature type="domain" description="SET" evidence="1">
    <location>
        <begin position="160"/>
        <end position="306"/>
    </location>
</feature>
<dbReference type="SUPFAM" id="SSF82199">
    <property type="entry name" value="SET domain"/>
    <property type="match status" value="1"/>
</dbReference>
<dbReference type="AlphaFoldDB" id="A0AAJ0MDI0"/>
<dbReference type="InterPro" id="IPR053185">
    <property type="entry name" value="SET_domain_protein"/>
</dbReference>
<dbReference type="Gene3D" id="1.25.40.10">
    <property type="entry name" value="Tetratricopeptide repeat domain"/>
    <property type="match status" value="1"/>
</dbReference>
<protein>
    <recommendedName>
        <fullName evidence="1">SET domain-containing protein</fullName>
    </recommendedName>
</protein>
<gene>
    <name evidence="2" type="ORF">B0T25DRAFT_567702</name>
</gene>
<dbReference type="CDD" id="cd20071">
    <property type="entry name" value="SET_SMYD"/>
    <property type="match status" value="1"/>
</dbReference>
<name>A0AAJ0MDI0_9PEZI</name>
<comment type="caution">
    <text evidence="2">The sequence shown here is derived from an EMBL/GenBank/DDBJ whole genome shotgun (WGS) entry which is preliminary data.</text>
</comment>
<dbReference type="Pfam" id="PF00856">
    <property type="entry name" value="SET"/>
    <property type="match status" value="1"/>
</dbReference>
<sequence>MHADVFDPVSMATVTTAAEFARSSIAAMTPALPLSVQLLLSLLLTKSYASTLTQCPNKPPGRLGEDRLRTCPLPGDLGIIPEHEPTAVSWSFAPRCMAAPAKPDEVPRVDCLFTAADFRNGHGISVVTSTTAASNLVGLGVFPDSPDPAAAARRRAAGGRAYEVVDVPGKGKGVVARRKIRKDEIFIVDYPAVLIGIDFLADAKPHHRRRVIKQAINQLPERTRDRVYGLSRGDGTYEVDSILGANSNSVTLADGELHVGVFPEVARINHSCRPNAYYRFSQRRLAIEVVAYVPIEAGDEILMSYVPLGLKHDERRKYLRDNWGFECRCSLCHAPESEISESQGRRRQMNEMKQTLQDARRDGYYKEAITIAGDLLQFTEWEGMPLLTPEYHDTLADLYLLKGDMANATRYARMALNGWVQFGSVDDDQLENSRRLLQGLANTQS</sequence>
<reference evidence="2" key="2">
    <citation type="submission" date="2023-06" db="EMBL/GenBank/DDBJ databases">
        <authorList>
            <consortium name="Lawrence Berkeley National Laboratory"/>
            <person name="Haridas S."/>
            <person name="Hensen N."/>
            <person name="Bonometti L."/>
            <person name="Westerberg I."/>
            <person name="Brannstrom I.O."/>
            <person name="Guillou S."/>
            <person name="Cros-Aarteil S."/>
            <person name="Calhoun S."/>
            <person name="Kuo A."/>
            <person name="Mondo S."/>
            <person name="Pangilinan J."/>
            <person name="Riley R."/>
            <person name="Labutti K."/>
            <person name="Andreopoulos B."/>
            <person name="Lipzen A."/>
            <person name="Chen C."/>
            <person name="Yanf M."/>
            <person name="Daum C."/>
            <person name="Ng V."/>
            <person name="Clum A."/>
            <person name="Steindorff A."/>
            <person name="Ohm R."/>
            <person name="Martin F."/>
            <person name="Silar P."/>
            <person name="Natvig D."/>
            <person name="Lalanne C."/>
            <person name="Gautier V."/>
            <person name="Ament-Velasquez S.L."/>
            <person name="Kruys A."/>
            <person name="Hutchinson M.I."/>
            <person name="Powell A.J."/>
            <person name="Barry K."/>
            <person name="Miller A.N."/>
            <person name="Grigoriev I.V."/>
            <person name="Debuchy R."/>
            <person name="Gladieux P."/>
            <person name="Thoren M.H."/>
            <person name="Johannesson H."/>
        </authorList>
    </citation>
    <scope>NUCLEOTIDE SEQUENCE</scope>
    <source>
        <strain evidence="2">CBS 955.72</strain>
    </source>
</reference>
<dbReference type="InterPro" id="IPR046341">
    <property type="entry name" value="SET_dom_sf"/>
</dbReference>